<dbReference type="GO" id="GO:0006508">
    <property type="term" value="P:proteolysis"/>
    <property type="evidence" value="ECO:0007669"/>
    <property type="project" value="UniProtKB-KW"/>
</dbReference>
<evidence type="ECO:0000313" key="7">
    <source>
        <dbReference type="Proteomes" id="UP000520814"/>
    </source>
</evidence>
<proteinExistence type="inferred from homology"/>
<dbReference type="PANTHER" id="PTHR43343">
    <property type="entry name" value="PEPTIDASE S12"/>
    <property type="match status" value="1"/>
</dbReference>
<keyword evidence="4" id="KW-0720">Serine protease</keyword>
<dbReference type="RefSeq" id="WP_184193572.1">
    <property type="nucleotide sequence ID" value="NZ_JACHGW010000002.1"/>
</dbReference>
<accession>A0A7W9W5Q0</accession>
<keyword evidence="2 6" id="KW-0645">Protease</keyword>
<dbReference type="FunFam" id="2.40.10.10:FF:000001">
    <property type="entry name" value="Periplasmic serine protease DegS"/>
    <property type="match status" value="1"/>
</dbReference>
<dbReference type="Gene3D" id="2.40.10.120">
    <property type="match status" value="1"/>
</dbReference>
<evidence type="ECO:0000259" key="5">
    <source>
        <dbReference type="Pfam" id="PF13180"/>
    </source>
</evidence>
<sequence length="401" mass="41509">MKRALSYGATFVTGFAACALILSLAQNRLGVQGVLPPGRRALSQALAQAPTGGAARALSGLPSVADAAARVSPAVVNIEVEGHEQVKGEGFFGQFSRQDRRFEGSGSGVLLSADGYVLTNSHVISPLVGQQDSKCQVTLANGRRFSVTVIGTDAASDLAVVKLLGAKNLTPAILGDSDSVRVGDWAIAVGNPLGFNSSVTLGIVSALNRHYPRQDSSALDRVIQTDASINPGNSGGALADAEGRVIGINTAIATTTGASTGIGFAIPINTARKIAAQLIENGKVLRPYLGVIYTPLAEVDRTALPSNITLPPDSKGMLVHAGSGSAAVVPGSPAQKAGIVEWDVLRTADGKPLDNDDTLRTIIASHAVGEPLKLTLWRNGTEQALTISLEEMPAWFTQPNR</sequence>
<organism evidence="6 7">
    <name type="scientific">Armatimonas rosea</name>
    <dbReference type="NCBI Taxonomy" id="685828"/>
    <lineage>
        <taxon>Bacteria</taxon>
        <taxon>Bacillati</taxon>
        <taxon>Armatimonadota</taxon>
        <taxon>Armatimonadia</taxon>
        <taxon>Armatimonadales</taxon>
        <taxon>Armatimonadaceae</taxon>
        <taxon>Armatimonas</taxon>
    </lineage>
</organism>
<dbReference type="Proteomes" id="UP000520814">
    <property type="component" value="Unassembled WGS sequence"/>
</dbReference>
<dbReference type="GO" id="GO:0004252">
    <property type="term" value="F:serine-type endopeptidase activity"/>
    <property type="evidence" value="ECO:0007669"/>
    <property type="project" value="InterPro"/>
</dbReference>
<dbReference type="SUPFAM" id="SSF50156">
    <property type="entry name" value="PDZ domain-like"/>
    <property type="match status" value="1"/>
</dbReference>
<gene>
    <name evidence="6" type="ORF">HNQ39_001594</name>
</gene>
<dbReference type="Gene3D" id="2.30.42.10">
    <property type="match status" value="1"/>
</dbReference>
<comment type="caution">
    <text evidence="6">The sequence shown here is derived from an EMBL/GenBank/DDBJ whole genome shotgun (WGS) entry which is preliminary data.</text>
</comment>
<dbReference type="PRINTS" id="PR00834">
    <property type="entry name" value="PROTEASES2C"/>
</dbReference>
<dbReference type="InterPro" id="IPR001478">
    <property type="entry name" value="PDZ"/>
</dbReference>
<dbReference type="AlphaFoldDB" id="A0A7W9W5Q0"/>
<keyword evidence="3" id="KW-0378">Hydrolase</keyword>
<evidence type="ECO:0000256" key="4">
    <source>
        <dbReference type="ARBA" id="ARBA00022825"/>
    </source>
</evidence>
<dbReference type="InterPro" id="IPR009003">
    <property type="entry name" value="Peptidase_S1_PA"/>
</dbReference>
<evidence type="ECO:0000313" key="6">
    <source>
        <dbReference type="EMBL" id="MBB6049803.1"/>
    </source>
</evidence>
<dbReference type="InterPro" id="IPR051201">
    <property type="entry name" value="Chloro_Bact_Ser_Proteases"/>
</dbReference>
<evidence type="ECO:0000256" key="3">
    <source>
        <dbReference type="ARBA" id="ARBA00022801"/>
    </source>
</evidence>
<protein>
    <submittedName>
        <fullName evidence="6">S1-C subfamily serine protease</fullName>
    </submittedName>
</protein>
<dbReference type="Pfam" id="PF13365">
    <property type="entry name" value="Trypsin_2"/>
    <property type="match status" value="1"/>
</dbReference>
<name>A0A7W9W5Q0_ARMRO</name>
<dbReference type="SUPFAM" id="SSF50494">
    <property type="entry name" value="Trypsin-like serine proteases"/>
    <property type="match status" value="1"/>
</dbReference>
<dbReference type="PANTHER" id="PTHR43343:SF3">
    <property type="entry name" value="PROTEASE DO-LIKE 8, CHLOROPLASTIC"/>
    <property type="match status" value="1"/>
</dbReference>
<dbReference type="EMBL" id="JACHGW010000002">
    <property type="protein sequence ID" value="MBB6049803.1"/>
    <property type="molecule type" value="Genomic_DNA"/>
</dbReference>
<dbReference type="PROSITE" id="PS51257">
    <property type="entry name" value="PROKAR_LIPOPROTEIN"/>
    <property type="match status" value="1"/>
</dbReference>
<dbReference type="InterPro" id="IPR036034">
    <property type="entry name" value="PDZ_sf"/>
</dbReference>
<evidence type="ECO:0000256" key="1">
    <source>
        <dbReference type="ARBA" id="ARBA00010541"/>
    </source>
</evidence>
<dbReference type="Pfam" id="PF13180">
    <property type="entry name" value="PDZ_2"/>
    <property type="match status" value="1"/>
</dbReference>
<evidence type="ECO:0000256" key="2">
    <source>
        <dbReference type="ARBA" id="ARBA00022670"/>
    </source>
</evidence>
<feature type="domain" description="PDZ" evidence="5">
    <location>
        <begin position="327"/>
        <end position="389"/>
    </location>
</feature>
<keyword evidence="7" id="KW-1185">Reference proteome</keyword>
<reference evidence="6 7" key="1">
    <citation type="submission" date="2020-08" db="EMBL/GenBank/DDBJ databases">
        <title>Genomic Encyclopedia of Type Strains, Phase IV (KMG-IV): sequencing the most valuable type-strain genomes for metagenomic binning, comparative biology and taxonomic classification.</title>
        <authorList>
            <person name="Goeker M."/>
        </authorList>
    </citation>
    <scope>NUCLEOTIDE SEQUENCE [LARGE SCALE GENOMIC DNA]</scope>
    <source>
        <strain evidence="6 7">DSM 23562</strain>
    </source>
</reference>
<comment type="similarity">
    <text evidence="1">Belongs to the peptidase S1C family.</text>
</comment>
<dbReference type="InterPro" id="IPR001940">
    <property type="entry name" value="Peptidase_S1C"/>
</dbReference>